<dbReference type="Proteomes" id="UP000028582">
    <property type="component" value="Unassembled WGS sequence"/>
</dbReference>
<comment type="subcellular location">
    <subcellularLocation>
        <location evidence="1">Nucleus</location>
    </subcellularLocation>
</comment>
<proteinExistence type="predicted"/>
<evidence type="ECO:0000256" key="5">
    <source>
        <dbReference type="ARBA" id="ARBA00023242"/>
    </source>
</evidence>
<dbReference type="GO" id="GO:0046983">
    <property type="term" value="F:protein dimerization activity"/>
    <property type="evidence" value="ECO:0007669"/>
    <property type="project" value="InterPro"/>
</dbReference>
<gene>
    <name evidence="8" type="ORF">F444_20443</name>
</gene>
<feature type="compositionally biased region" description="Acidic residues" evidence="6">
    <location>
        <begin position="324"/>
        <end position="344"/>
    </location>
</feature>
<dbReference type="Pfam" id="PF05699">
    <property type="entry name" value="Dimer_Tnp_hAT"/>
    <property type="match status" value="1"/>
</dbReference>
<dbReference type="PANTHER" id="PTHR46481:SF10">
    <property type="entry name" value="ZINC FINGER BED DOMAIN-CONTAINING PROTEIN 39"/>
    <property type="match status" value="1"/>
</dbReference>
<evidence type="ECO:0000256" key="1">
    <source>
        <dbReference type="ARBA" id="ARBA00004123"/>
    </source>
</evidence>
<evidence type="ECO:0000256" key="4">
    <source>
        <dbReference type="ARBA" id="ARBA00022833"/>
    </source>
</evidence>
<dbReference type="PANTHER" id="PTHR46481">
    <property type="entry name" value="ZINC FINGER BED DOMAIN-CONTAINING PROTEIN 4"/>
    <property type="match status" value="1"/>
</dbReference>
<sequence>MQQSCPQSRYGGSAKLSMDERSSQQCCHAGQVYKKSSPTSCKVQEIAEGIPGKAPLRLTVPTRWYSGYECMKSVYDNRRLIDKVFNQKKFMRRFSKRNPVRFREACRIAQTSTFWKRLKQMMTLSKPIIDAIATLERDHCCISMKVQTKNLEAIQAKWDFVHTETMGIYFLLDHTKKVSDFVDADLADSIETLKTLAVRLGIISTEAEKNRLGDEVNAFQARKLRWPPRRRKKQDGVTPLIWWMDAAPTCPLLAPLACRLYTIPTSSAASERSWRIHDFIHTKRRNRLNEVRVKKLVFVYANAGDKDATISILYKALDKSRSGDDDEDDGLEENFEPESSDESMESGGDRSEGSDFNAFSFDGSEEQKQNL</sequence>
<dbReference type="GO" id="GO:0008270">
    <property type="term" value="F:zinc ion binding"/>
    <property type="evidence" value="ECO:0007669"/>
    <property type="project" value="UniProtKB-KW"/>
</dbReference>
<evidence type="ECO:0000256" key="2">
    <source>
        <dbReference type="ARBA" id="ARBA00022723"/>
    </source>
</evidence>
<keyword evidence="2" id="KW-0479">Metal-binding</keyword>
<evidence type="ECO:0000256" key="3">
    <source>
        <dbReference type="ARBA" id="ARBA00022771"/>
    </source>
</evidence>
<evidence type="ECO:0000259" key="7">
    <source>
        <dbReference type="Pfam" id="PF05699"/>
    </source>
</evidence>
<feature type="domain" description="HAT C-terminal dimerisation" evidence="7">
    <location>
        <begin position="233"/>
        <end position="301"/>
    </location>
</feature>
<name>A0A080Z4H6_PHYNI</name>
<dbReference type="SUPFAM" id="SSF53098">
    <property type="entry name" value="Ribonuclease H-like"/>
    <property type="match status" value="1"/>
</dbReference>
<keyword evidence="3" id="KW-0863">Zinc-finger</keyword>
<dbReference type="InterPro" id="IPR008906">
    <property type="entry name" value="HATC_C_dom"/>
</dbReference>
<organism evidence="8 9">
    <name type="scientific">Phytophthora nicotianae P1976</name>
    <dbReference type="NCBI Taxonomy" id="1317066"/>
    <lineage>
        <taxon>Eukaryota</taxon>
        <taxon>Sar</taxon>
        <taxon>Stramenopiles</taxon>
        <taxon>Oomycota</taxon>
        <taxon>Peronosporomycetes</taxon>
        <taxon>Peronosporales</taxon>
        <taxon>Peronosporaceae</taxon>
        <taxon>Phytophthora</taxon>
    </lineage>
</organism>
<evidence type="ECO:0000256" key="6">
    <source>
        <dbReference type="SAM" id="MobiDB-lite"/>
    </source>
</evidence>
<feature type="region of interest" description="Disordered" evidence="6">
    <location>
        <begin position="320"/>
        <end position="371"/>
    </location>
</feature>
<dbReference type="InterPro" id="IPR052035">
    <property type="entry name" value="ZnF_BED_domain_contain"/>
</dbReference>
<reference evidence="8 9" key="1">
    <citation type="submission" date="2013-11" db="EMBL/GenBank/DDBJ databases">
        <title>The Genome Sequence of Phytophthora parasitica P1976.</title>
        <authorList>
            <consortium name="The Broad Institute Genomics Platform"/>
            <person name="Russ C."/>
            <person name="Tyler B."/>
            <person name="Panabieres F."/>
            <person name="Shan W."/>
            <person name="Tripathy S."/>
            <person name="Grunwald N."/>
            <person name="Machado M."/>
            <person name="Johnson C.S."/>
            <person name="Walker B."/>
            <person name="Young S."/>
            <person name="Zeng Q."/>
            <person name="Gargeya S."/>
            <person name="Fitzgerald M."/>
            <person name="Haas B."/>
            <person name="Abouelleil A."/>
            <person name="Allen A.W."/>
            <person name="Alvarado L."/>
            <person name="Arachchi H.M."/>
            <person name="Berlin A.M."/>
            <person name="Chapman S.B."/>
            <person name="Gainer-Dewar J."/>
            <person name="Goldberg J."/>
            <person name="Griggs A."/>
            <person name="Gujja S."/>
            <person name="Hansen M."/>
            <person name="Howarth C."/>
            <person name="Imamovic A."/>
            <person name="Ireland A."/>
            <person name="Larimer J."/>
            <person name="McCowan C."/>
            <person name="Murphy C."/>
            <person name="Pearson M."/>
            <person name="Poon T.W."/>
            <person name="Priest M."/>
            <person name="Roberts A."/>
            <person name="Saif S."/>
            <person name="Shea T."/>
            <person name="Sisk P."/>
            <person name="Sykes S."/>
            <person name="Wortman J."/>
            <person name="Nusbaum C."/>
            <person name="Birren B."/>
        </authorList>
    </citation>
    <scope>NUCLEOTIDE SEQUENCE [LARGE SCALE GENOMIC DNA]</scope>
    <source>
        <strain evidence="8 9">P1976</strain>
    </source>
</reference>
<dbReference type="OrthoDB" id="10621062at2759"/>
<dbReference type="GO" id="GO:0005634">
    <property type="term" value="C:nucleus"/>
    <property type="evidence" value="ECO:0007669"/>
    <property type="project" value="UniProtKB-SubCell"/>
</dbReference>
<comment type="caution">
    <text evidence="8">The sequence shown here is derived from an EMBL/GenBank/DDBJ whole genome shotgun (WGS) entry which is preliminary data.</text>
</comment>
<accession>A0A080Z4H6</accession>
<evidence type="ECO:0000313" key="9">
    <source>
        <dbReference type="Proteomes" id="UP000028582"/>
    </source>
</evidence>
<dbReference type="AlphaFoldDB" id="A0A080Z4H6"/>
<evidence type="ECO:0000313" key="8">
    <source>
        <dbReference type="EMBL" id="ETO61537.1"/>
    </source>
</evidence>
<keyword evidence="5" id="KW-0539">Nucleus</keyword>
<keyword evidence="4" id="KW-0862">Zinc</keyword>
<dbReference type="EMBL" id="ANJA01003755">
    <property type="protein sequence ID" value="ETO61537.1"/>
    <property type="molecule type" value="Genomic_DNA"/>
</dbReference>
<protein>
    <recommendedName>
        <fullName evidence="7">HAT C-terminal dimerisation domain-containing protein</fullName>
    </recommendedName>
</protein>
<dbReference type="InterPro" id="IPR012337">
    <property type="entry name" value="RNaseH-like_sf"/>
</dbReference>